<reference evidence="3 4" key="1">
    <citation type="submission" date="2016-09" db="EMBL/GenBank/DDBJ databases">
        <title>Streptomyces rubrolavendulae MJM4426 Genome sequencing and assembly.</title>
        <authorList>
            <person name="Kim J.-G."/>
        </authorList>
    </citation>
    <scope>NUCLEOTIDE SEQUENCE [LARGE SCALE GENOMIC DNA]</scope>
    <source>
        <strain evidence="3 4">MJM4426</strain>
    </source>
</reference>
<dbReference type="KEGG" id="srn:A4G23_03527"/>
<feature type="transmembrane region" description="Helical" evidence="2">
    <location>
        <begin position="121"/>
        <end position="142"/>
    </location>
</feature>
<evidence type="ECO:0000256" key="1">
    <source>
        <dbReference type="SAM" id="MobiDB-lite"/>
    </source>
</evidence>
<name>A0A1D8G5B5_9ACTN</name>
<organism evidence="3 4">
    <name type="scientific">Streptomyces rubrolavendulae</name>
    <dbReference type="NCBI Taxonomy" id="285473"/>
    <lineage>
        <taxon>Bacteria</taxon>
        <taxon>Bacillati</taxon>
        <taxon>Actinomycetota</taxon>
        <taxon>Actinomycetes</taxon>
        <taxon>Kitasatosporales</taxon>
        <taxon>Streptomycetaceae</taxon>
        <taxon>Streptomyces</taxon>
    </lineage>
</organism>
<keyword evidence="2" id="KW-0472">Membrane</keyword>
<gene>
    <name evidence="3" type="ORF">A4G23_03527</name>
</gene>
<keyword evidence="2" id="KW-0812">Transmembrane</keyword>
<dbReference type="OrthoDB" id="3824601at2"/>
<dbReference type="AlphaFoldDB" id="A0A1D8G5B5"/>
<dbReference type="Proteomes" id="UP000095349">
    <property type="component" value="Chromosome"/>
</dbReference>
<evidence type="ECO:0000313" key="3">
    <source>
        <dbReference type="EMBL" id="AOT60652.1"/>
    </source>
</evidence>
<feature type="transmembrane region" description="Helical" evidence="2">
    <location>
        <begin position="37"/>
        <end position="58"/>
    </location>
</feature>
<dbReference type="EMBL" id="CP017316">
    <property type="protein sequence ID" value="AOT60652.1"/>
    <property type="molecule type" value="Genomic_DNA"/>
</dbReference>
<feature type="transmembrane region" description="Helical" evidence="2">
    <location>
        <begin position="492"/>
        <end position="509"/>
    </location>
</feature>
<feature type="transmembrane region" description="Helical" evidence="2">
    <location>
        <begin position="70"/>
        <end position="90"/>
    </location>
</feature>
<evidence type="ECO:0000313" key="4">
    <source>
        <dbReference type="Proteomes" id="UP000095349"/>
    </source>
</evidence>
<feature type="compositionally biased region" description="Acidic residues" evidence="1">
    <location>
        <begin position="365"/>
        <end position="375"/>
    </location>
</feature>
<feature type="region of interest" description="Disordered" evidence="1">
    <location>
        <begin position="441"/>
        <end position="467"/>
    </location>
</feature>
<sequence length="653" mass="69999">MNTASPLPLPADRIPPGVADWRSADARRWLATVPGAWAHPLWAVLLLALTTVWMAVAFPDPVCTPAEPCGADWAGTGVFAALLLTLYWVVRQPRLALLGLAVVLLGHLEEGWSGSMLAEPWWLAFVGALAFTAAGLLHRLAVAARQRALAAEAAGPAAHPVPPAALRFRRGRLSFVLAAPLLAVAVYGFWQAQQVADAHERRAAGLAPVSGRVTLSDEDELVIAVAVGDRVHRVDTYYPERYPVDSRAELLVDGDWARLAAEPYDVVGWELLVLAGLVGGLAFLANGVDGRTRSRQLHQGPLPVLRVLVREGHDDGRTWVYAADDPAAERPLLHFHSLHAFEEDEEDEENGRDGQGDGRRGPHGEDDDGADGDDELAEGLRRVGAILKGEDPPPPVREAVLYGLPYTGTELAFVAPDGDDPDEVAVECSVTAVRPAVRGLLGGGLPGPAPDGRAGRPGGGQRPGRRPVDEVAATLEPSTAPRTWGANGVSRAVGGVLLLAQAGGVWALLEDDVSWLSVFPLIGLFFVVTSASTVLNWRITADRDGLWIAGPWRVRRVLWDDVEAVRHNRGGDLVVVRERDTEVTLSPVGWPWMERRLGREPYGPRAADEAHALLRRPELRPLEEAGPSQQGMPLGPLVAAVSALWGAAVLLLL</sequence>
<dbReference type="PATRIC" id="fig|285473.5.peg.3693"/>
<keyword evidence="4" id="KW-1185">Reference proteome</keyword>
<evidence type="ECO:0008006" key="5">
    <source>
        <dbReference type="Google" id="ProtNLM"/>
    </source>
</evidence>
<evidence type="ECO:0000256" key="2">
    <source>
        <dbReference type="SAM" id="Phobius"/>
    </source>
</evidence>
<proteinExistence type="predicted"/>
<feature type="region of interest" description="Disordered" evidence="1">
    <location>
        <begin position="341"/>
        <end position="375"/>
    </location>
</feature>
<accession>A0A1D8G5B5</accession>
<feature type="compositionally biased region" description="Basic and acidic residues" evidence="1">
    <location>
        <begin position="351"/>
        <end position="364"/>
    </location>
</feature>
<dbReference type="GeneID" id="33063238"/>
<dbReference type="STRING" id="285473.A4G23_03527"/>
<keyword evidence="2" id="KW-1133">Transmembrane helix</keyword>
<feature type="transmembrane region" description="Helical" evidence="2">
    <location>
        <begin position="515"/>
        <end position="537"/>
    </location>
</feature>
<protein>
    <recommendedName>
        <fullName evidence="5">PH domain-containing protein</fullName>
    </recommendedName>
</protein>
<dbReference type="RefSeq" id="WP_069977734.1">
    <property type="nucleotide sequence ID" value="NZ_CP017316.1"/>
</dbReference>
<feature type="transmembrane region" description="Helical" evidence="2">
    <location>
        <begin position="173"/>
        <end position="190"/>
    </location>
</feature>
<feature type="transmembrane region" description="Helical" evidence="2">
    <location>
        <begin position="266"/>
        <end position="285"/>
    </location>
</feature>